<protein>
    <submittedName>
        <fullName evidence="1">Uncharacterized protein</fullName>
    </submittedName>
</protein>
<dbReference type="Proteomes" id="UP001054252">
    <property type="component" value="Unassembled WGS sequence"/>
</dbReference>
<gene>
    <name evidence="1" type="ORF">SLEP1_g10932</name>
</gene>
<keyword evidence="2" id="KW-1185">Reference proteome</keyword>
<reference evidence="1 2" key="1">
    <citation type="journal article" date="2021" name="Commun. Biol.">
        <title>The genome of Shorea leprosula (Dipterocarpaceae) highlights the ecological relevance of drought in aseasonal tropical rainforests.</title>
        <authorList>
            <person name="Ng K.K.S."/>
            <person name="Kobayashi M.J."/>
            <person name="Fawcett J.A."/>
            <person name="Hatakeyama M."/>
            <person name="Paape T."/>
            <person name="Ng C.H."/>
            <person name="Ang C.C."/>
            <person name="Tnah L.H."/>
            <person name="Lee C.T."/>
            <person name="Nishiyama T."/>
            <person name="Sese J."/>
            <person name="O'Brien M.J."/>
            <person name="Copetti D."/>
            <person name="Mohd Noor M.I."/>
            <person name="Ong R.C."/>
            <person name="Putra M."/>
            <person name="Sireger I.Z."/>
            <person name="Indrioko S."/>
            <person name="Kosugi Y."/>
            <person name="Izuno A."/>
            <person name="Isagi Y."/>
            <person name="Lee S.L."/>
            <person name="Shimizu K.K."/>
        </authorList>
    </citation>
    <scope>NUCLEOTIDE SEQUENCE [LARGE SCALE GENOMIC DNA]</scope>
    <source>
        <strain evidence="1">214</strain>
    </source>
</reference>
<accession>A0AAV5IFH2</accession>
<proteinExistence type="predicted"/>
<name>A0AAV5IFH2_9ROSI</name>
<dbReference type="EMBL" id="BPVZ01000012">
    <property type="protein sequence ID" value="GKU97850.1"/>
    <property type="molecule type" value="Genomic_DNA"/>
</dbReference>
<evidence type="ECO:0000313" key="2">
    <source>
        <dbReference type="Proteomes" id="UP001054252"/>
    </source>
</evidence>
<organism evidence="1 2">
    <name type="scientific">Rubroshorea leprosula</name>
    <dbReference type="NCBI Taxonomy" id="152421"/>
    <lineage>
        <taxon>Eukaryota</taxon>
        <taxon>Viridiplantae</taxon>
        <taxon>Streptophyta</taxon>
        <taxon>Embryophyta</taxon>
        <taxon>Tracheophyta</taxon>
        <taxon>Spermatophyta</taxon>
        <taxon>Magnoliopsida</taxon>
        <taxon>eudicotyledons</taxon>
        <taxon>Gunneridae</taxon>
        <taxon>Pentapetalae</taxon>
        <taxon>rosids</taxon>
        <taxon>malvids</taxon>
        <taxon>Malvales</taxon>
        <taxon>Dipterocarpaceae</taxon>
        <taxon>Rubroshorea</taxon>
    </lineage>
</organism>
<evidence type="ECO:0000313" key="1">
    <source>
        <dbReference type="EMBL" id="GKU97850.1"/>
    </source>
</evidence>
<sequence>MGANFPDFSIPPKFSTLPAGLPKPQLRFLIVLSPQHLE</sequence>
<dbReference type="AlphaFoldDB" id="A0AAV5IFH2"/>
<comment type="caution">
    <text evidence="1">The sequence shown here is derived from an EMBL/GenBank/DDBJ whole genome shotgun (WGS) entry which is preliminary data.</text>
</comment>